<feature type="domain" description="C-type lectin" evidence="4">
    <location>
        <begin position="213"/>
        <end position="328"/>
    </location>
</feature>
<feature type="coiled-coil region" evidence="3">
    <location>
        <begin position="149"/>
        <end position="197"/>
    </location>
</feature>
<dbReference type="InterPro" id="IPR016187">
    <property type="entry name" value="CTDL_fold"/>
</dbReference>
<dbReference type="InterPro" id="IPR050111">
    <property type="entry name" value="C-type_lectin/snaclec_domain"/>
</dbReference>
<dbReference type="InterPro" id="IPR001304">
    <property type="entry name" value="C-type_lectin-like"/>
</dbReference>
<dbReference type="GO" id="GO:0030246">
    <property type="term" value="F:carbohydrate binding"/>
    <property type="evidence" value="ECO:0007669"/>
    <property type="project" value="UniProtKB-KW"/>
</dbReference>
<dbReference type="CDD" id="cd03590">
    <property type="entry name" value="CLECT_DC-SIGN_like"/>
    <property type="match status" value="1"/>
</dbReference>
<evidence type="ECO:0000256" key="2">
    <source>
        <dbReference type="ARBA" id="ARBA00023157"/>
    </source>
</evidence>
<dbReference type="AlphaFoldDB" id="A0AAV1N315"/>
<dbReference type="SUPFAM" id="SSF56436">
    <property type="entry name" value="C-type lectin-like"/>
    <property type="match status" value="1"/>
</dbReference>
<dbReference type="SMART" id="SM00034">
    <property type="entry name" value="CLECT"/>
    <property type="match status" value="1"/>
</dbReference>
<keyword evidence="3" id="KW-0175">Coiled coil</keyword>
<dbReference type="InterPro" id="IPR018378">
    <property type="entry name" value="C-type_lectin_CS"/>
</dbReference>
<dbReference type="Pfam" id="PF00059">
    <property type="entry name" value="Lectin_C"/>
    <property type="match status" value="1"/>
</dbReference>
<evidence type="ECO:0000259" key="4">
    <source>
        <dbReference type="PROSITE" id="PS50041"/>
    </source>
</evidence>
<dbReference type="PROSITE" id="PS00615">
    <property type="entry name" value="C_TYPE_LECTIN_1"/>
    <property type="match status" value="1"/>
</dbReference>
<keyword evidence="5" id="KW-0675">Receptor</keyword>
<protein>
    <submittedName>
        <fullName evidence="5">Asialoglycoprotein receptor 1-like isoform X2</fullName>
    </submittedName>
</protein>
<organism evidence="5 6">
    <name type="scientific">Scomber scombrus</name>
    <name type="common">Atlantic mackerel</name>
    <name type="synonym">Scomber vernalis</name>
    <dbReference type="NCBI Taxonomy" id="13677"/>
    <lineage>
        <taxon>Eukaryota</taxon>
        <taxon>Metazoa</taxon>
        <taxon>Chordata</taxon>
        <taxon>Craniata</taxon>
        <taxon>Vertebrata</taxon>
        <taxon>Euteleostomi</taxon>
        <taxon>Actinopterygii</taxon>
        <taxon>Neopterygii</taxon>
        <taxon>Teleostei</taxon>
        <taxon>Neoteleostei</taxon>
        <taxon>Acanthomorphata</taxon>
        <taxon>Pelagiaria</taxon>
        <taxon>Scombriformes</taxon>
        <taxon>Scombridae</taxon>
        <taxon>Scomber</taxon>
    </lineage>
</organism>
<keyword evidence="6" id="KW-1185">Reference proteome</keyword>
<name>A0AAV1N315_SCOSC</name>
<dbReference type="Proteomes" id="UP001314229">
    <property type="component" value="Unassembled WGS sequence"/>
</dbReference>
<evidence type="ECO:0000256" key="3">
    <source>
        <dbReference type="SAM" id="Coils"/>
    </source>
</evidence>
<dbReference type="Gene3D" id="3.10.100.10">
    <property type="entry name" value="Mannose-Binding Protein A, subunit A"/>
    <property type="match status" value="1"/>
</dbReference>
<proteinExistence type="predicted"/>
<dbReference type="EMBL" id="CAWUFR010000013">
    <property type="protein sequence ID" value="CAK6953335.1"/>
    <property type="molecule type" value="Genomic_DNA"/>
</dbReference>
<accession>A0AAV1N315</accession>
<evidence type="ECO:0000313" key="6">
    <source>
        <dbReference type="Proteomes" id="UP001314229"/>
    </source>
</evidence>
<dbReference type="InterPro" id="IPR016186">
    <property type="entry name" value="C-type_lectin-like/link_sf"/>
</dbReference>
<keyword evidence="1" id="KW-0430">Lectin</keyword>
<sequence length="335" mass="38512">MRKYPANPLTHPQGTWTLEKINISNQRIKNLHCFLSCSVGCELNNLSLHFLTATSTTIRATRRMQEIEMADYVNQQPRNGQELSGDTNQSAERRLCRLLLLSFGLLCIIQATLNISLRLTLHSSNESTLAECNTTQLVQKVQTSCDTHCNELQERFNALTRDRDQLQNRISQLNNDLKDVTEERDRLRIQMRVLQLRTVSVLQDGERSTPDVYFLSSESKTWEDSRKYCQSESADLVVINSEQEQKALYRLDGDVDLLFWIGLYDTAGTFKWVDGSALTKPTTFWQVGQPDRGGPNNREDCVEMYHFNPVLASWNDAPCGHKRRWLCERDPCTDS</sequence>
<dbReference type="InterPro" id="IPR033989">
    <property type="entry name" value="CD209-like_CTLD"/>
</dbReference>
<dbReference type="PANTHER" id="PTHR22803">
    <property type="entry name" value="MANNOSE, PHOSPHOLIPASE, LECTIN RECEPTOR RELATED"/>
    <property type="match status" value="1"/>
</dbReference>
<keyword evidence="2" id="KW-1015">Disulfide bond</keyword>
<dbReference type="PROSITE" id="PS50041">
    <property type="entry name" value="C_TYPE_LECTIN_2"/>
    <property type="match status" value="1"/>
</dbReference>
<gene>
    <name evidence="5" type="ORF">FSCOSCO3_A009575</name>
</gene>
<evidence type="ECO:0000256" key="1">
    <source>
        <dbReference type="ARBA" id="ARBA00022734"/>
    </source>
</evidence>
<evidence type="ECO:0000313" key="5">
    <source>
        <dbReference type="EMBL" id="CAK6953335.1"/>
    </source>
</evidence>
<comment type="caution">
    <text evidence="5">The sequence shown here is derived from an EMBL/GenBank/DDBJ whole genome shotgun (WGS) entry which is preliminary data.</text>
</comment>
<reference evidence="5 6" key="1">
    <citation type="submission" date="2024-01" db="EMBL/GenBank/DDBJ databases">
        <authorList>
            <person name="Alioto T."/>
            <person name="Alioto T."/>
            <person name="Gomez Garrido J."/>
        </authorList>
    </citation>
    <scope>NUCLEOTIDE SEQUENCE [LARGE SCALE GENOMIC DNA]</scope>
</reference>